<evidence type="ECO:0000313" key="1">
    <source>
        <dbReference type="EMBL" id="GAG56154.1"/>
    </source>
</evidence>
<feature type="non-terminal residue" evidence="1">
    <location>
        <position position="1"/>
    </location>
</feature>
<protein>
    <submittedName>
        <fullName evidence="1">Uncharacterized protein</fullName>
    </submittedName>
</protein>
<reference evidence="1" key="1">
    <citation type="journal article" date="2014" name="Front. Microbiol.">
        <title>High frequency of phylogenetically diverse reductive dehalogenase-homologous genes in deep subseafloor sedimentary metagenomes.</title>
        <authorList>
            <person name="Kawai M."/>
            <person name="Futagami T."/>
            <person name="Toyoda A."/>
            <person name="Takaki Y."/>
            <person name="Nishi S."/>
            <person name="Hori S."/>
            <person name="Arai W."/>
            <person name="Tsubouchi T."/>
            <person name="Morono Y."/>
            <person name="Uchiyama I."/>
            <person name="Ito T."/>
            <person name="Fujiyama A."/>
            <person name="Inagaki F."/>
            <person name="Takami H."/>
        </authorList>
    </citation>
    <scope>NUCLEOTIDE SEQUENCE</scope>
    <source>
        <strain evidence="1">Expedition CK06-06</strain>
    </source>
</reference>
<sequence length="30" mass="3450">RPELTGGVSCEWIWFHIEVGTMSKRRSSLS</sequence>
<name>X0YJ99_9ZZZZ</name>
<dbReference type="EMBL" id="BART01008649">
    <property type="protein sequence ID" value="GAG56154.1"/>
    <property type="molecule type" value="Genomic_DNA"/>
</dbReference>
<comment type="caution">
    <text evidence="1">The sequence shown here is derived from an EMBL/GenBank/DDBJ whole genome shotgun (WGS) entry which is preliminary data.</text>
</comment>
<accession>X0YJ99</accession>
<proteinExistence type="predicted"/>
<gene>
    <name evidence="1" type="ORF">S01H4_19395</name>
</gene>
<dbReference type="AlphaFoldDB" id="X0YJ99"/>
<organism evidence="1">
    <name type="scientific">marine sediment metagenome</name>
    <dbReference type="NCBI Taxonomy" id="412755"/>
    <lineage>
        <taxon>unclassified sequences</taxon>
        <taxon>metagenomes</taxon>
        <taxon>ecological metagenomes</taxon>
    </lineage>
</organism>